<sequence>MKCRAILKIRDKEIPILYYSYRCHIPHYDDPNFSQIIRLHIEACEKIGNREYLPVEGDLITLMFECSGDEQFFYDWLNEGVMHNGEIHFVYNEVEIADIFQFWDCFCLKIEEGMSTGSSSMIMTIYLSPGIIKRNNLEPKEKVWKVSEVSQKQLVQAVSESNEEKVAEIIEVYWKDSEGNIINELPYNEEVTLYAKVKNASNGEKVSFKISDDLGNIITVIDGCDIDKDGIAVVLNFCINNYNK</sequence>
<dbReference type="EMBL" id="VULU01000031">
    <property type="protein sequence ID" value="MSS49611.1"/>
    <property type="molecule type" value="Genomic_DNA"/>
</dbReference>
<reference evidence="1 2" key="1">
    <citation type="submission" date="2019-09" db="EMBL/GenBank/DDBJ databases">
        <title>In-depth cultivation of the pig gut microbiome towards novel bacterial diversity and tailored functional studies.</title>
        <authorList>
            <person name="Wylensek D."/>
            <person name="Hitch T.C.A."/>
            <person name="Clavel T."/>
        </authorList>
    </citation>
    <scope>NUCLEOTIDE SEQUENCE [LARGE SCALE GENOMIC DNA]</scope>
    <source>
        <strain evidence="1 2">WCA-389-WT-3C</strain>
    </source>
</reference>
<evidence type="ECO:0000313" key="1">
    <source>
        <dbReference type="EMBL" id="MSS49611.1"/>
    </source>
</evidence>
<dbReference type="AlphaFoldDB" id="A0A7K0JHW1"/>
<name>A0A7K0JHW1_PHOVU</name>
<proteinExistence type="predicted"/>
<evidence type="ECO:0000313" key="2">
    <source>
        <dbReference type="Proteomes" id="UP000460950"/>
    </source>
</evidence>
<dbReference type="Proteomes" id="UP000460950">
    <property type="component" value="Unassembled WGS sequence"/>
</dbReference>
<accession>A0A7K0JHW1</accession>
<dbReference type="Pfam" id="PF17642">
    <property type="entry name" value="TssD"/>
    <property type="match status" value="1"/>
</dbReference>
<gene>
    <name evidence="1" type="ORF">FYJ30_15255</name>
</gene>
<dbReference type="InterPro" id="IPR041408">
    <property type="entry name" value="Hcp_Tssd"/>
</dbReference>
<dbReference type="GO" id="GO:0033104">
    <property type="term" value="C:type VI protein secretion system complex"/>
    <property type="evidence" value="ECO:0007669"/>
    <property type="project" value="InterPro"/>
</dbReference>
<comment type="caution">
    <text evidence="1">The sequence shown here is derived from an EMBL/GenBank/DDBJ whole genome shotgun (WGS) entry which is preliminary data.</text>
</comment>
<organism evidence="1 2">
    <name type="scientific">Phocaeicola vulgatus</name>
    <name type="common">Bacteroides vulgatus</name>
    <dbReference type="NCBI Taxonomy" id="821"/>
    <lineage>
        <taxon>Bacteria</taxon>
        <taxon>Pseudomonadati</taxon>
        <taxon>Bacteroidota</taxon>
        <taxon>Bacteroidia</taxon>
        <taxon>Bacteroidales</taxon>
        <taxon>Bacteroidaceae</taxon>
        <taxon>Phocaeicola</taxon>
    </lineage>
</organism>
<protein>
    <submittedName>
        <fullName evidence="1">Uncharacterized protein</fullName>
    </submittedName>
</protein>